<dbReference type="SUPFAM" id="SSF52266">
    <property type="entry name" value="SGNH hydrolase"/>
    <property type="match status" value="1"/>
</dbReference>
<dbReference type="InterPro" id="IPR036514">
    <property type="entry name" value="SGNH_hydro_sf"/>
</dbReference>
<sequence length="653" mass="75052">MSWLNCAITLNNNVINSSDPLGLKESDLPKKLEKTERVPVLFPRAGPSSSDDGCSIKEPEKRKGLIGQPVHILTRKWRDDLDRYDQEMQNIETERFGNVDIKENGISRKIISTEDKDLINDLTRITTCQPFTPAFCRALFSDIHIVFMGDSLARGLYKDLIVLMHTTGGGLSPDDFIKKRLEPTWYDDRLLDFADPDEKTEYMEFREYLKDEHWIQYVFTTRIYNDKVEHLLAQFEQNPPDVVVIHSNIWDSTRYASDDRISLTQFALRLSYLCQRLKEILEPTALVIFVLLPPAAYEQATDRAVKKGFFSYFIEQRMTEMNRMTGFISSAINYFAAQIMSSYGFDILDLNYHFQQDTFCALRAHDGLHYTSLGVRIMNQTLIGHIIKAWDVDLPKDISERLEIIQVEYFENHVDELENSENANEGDFMSNLPDCYRNLFQMSKEVYKDFDAENSPIPRIIKEYRGKLLRSMKDFVHDPYMKRYVIDLKSLAKARPADRAKKEAALSGPGPITSKSLKKAIEEELQKTMKMPIDDEDETGSIASGASPPRDPELNNQFDELTDEDKEFLSKAHLSDALWMELWRGYFDFAARTLGLAPDESEEAEIDSDLASISDDEEPENMGVETEPISETEFPETAKLPPVVGQILTKLFD</sequence>
<accession>A0A914DNK8</accession>
<feature type="compositionally biased region" description="Acidic residues" evidence="2">
    <location>
        <begin position="599"/>
        <end position="620"/>
    </location>
</feature>
<evidence type="ECO:0000313" key="4">
    <source>
        <dbReference type="WBParaSite" id="ACRNAN_scaffold3025.g26568.t1"/>
    </source>
</evidence>
<protein>
    <submittedName>
        <fullName evidence="4">Uncharacterized protein</fullName>
    </submittedName>
</protein>
<evidence type="ECO:0000256" key="2">
    <source>
        <dbReference type="SAM" id="MobiDB-lite"/>
    </source>
</evidence>
<comment type="similarity">
    <text evidence="1">Belongs to the PC-esterase family.</text>
</comment>
<dbReference type="AlphaFoldDB" id="A0A914DNK8"/>
<dbReference type="WBParaSite" id="ACRNAN_scaffold3025.g26568.t1">
    <property type="protein sequence ID" value="ACRNAN_scaffold3025.g26568.t1"/>
    <property type="gene ID" value="ACRNAN_scaffold3025.g26568"/>
</dbReference>
<evidence type="ECO:0000313" key="3">
    <source>
        <dbReference type="Proteomes" id="UP000887540"/>
    </source>
</evidence>
<name>A0A914DNK8_9BILA</name>
<reference evidence="4" key="1">
    <citation type="submission" date="2022-11" db="UniProtKB">
        <authorList>
            <consortium name="WormBaseParasite"/>
        </authorList>
    </citation>
    <scope>IDENTIFICATION</scope>
</reference>
<dbReference type="Gene3D" id="3.40.50.1110">
    <property type="entry name" value="SGNH hydrolase"/>
    <property type="match status" value="1"/>
</dbReference>
<dbReference type="PANTHER" id="PTHR14469">
    <property type="entry name" value="SARCOMA ANTIGEN NY-SAR-23"/>
    <property type="match status" value="1"/>
</dbReference>
<proteinExistence type="inferred from homology"/>
<feature type="region of interest" description="Disordered" evidence="2">
    <location>
        <begin position="599"/>
        <end position="638"/>
    </location>
</feature>
<feature type="region of interest" description="Disordered" evidence="2">
    <location>
        <begin position="532"/>
        <end position="553"/>
    </location>
</feature>
<dbReference type="Proteomes" id="UP000887540">
    <property type="component" value="Unplaced"/>
</dbReference>
<dbReference type="PANTHER" id="PTHR14469:SF0">
    <property type="entry name" value="FAMILY WITH SEQUENCE SIMILARITY 113"/>
    <property type="match status" value="1"/>
</dbReference>
<evidence type="ECO:0000256" key="1">
    <source>
        <dbReference type="ARBA" id="ARBA00037957"/>
    </source>
</evidence>
<organism evidence="3 4">
    <name type="scientific">Acrobeloides nanus</name>
    <dbReference type="NCBI Taxonomy" id="290746"/>
    <lineage>
        <taxon>Eukaryota</taxon>
        <taxon>Metazoa</taxon>
        <taxon>Ecdysozoa</taxon>
        <taxon>Nematoda</taxon>
        <taxon>Chromadorea</taxon>
        <taxon>Rhabditida</taxon>
        <taxon>Tylenchina</taxon>
        <taxon>Cephalobomorpha</taxon>
        <taxon>Cephaloboidea</taxon>
        <taxon>Cephalobidae</taxon>
        <taxon>Acrobeloides</taxon>
    </lineage>
</organism>
<keyword evidence="3" id="KW-1185">Reference proteome</keyword>